<dbReference type="Pfam" id="PF00096">
    <property type="entry name" value="zf-C2H2"/>
    <property type="match status" value="2"/>
</dbReference>
<dbReference type="GO" id="GO:0006357">
    <property type="term" value="P:regulation of transcription by RNA polymerase II"/>
    <property type="evidence" value="ECO:0007669"/>
    <property type="project" value="TreeGrafter"/>
</dbReference>
<dbReference type="EMBL" id="MU004231">
    <property type="protein sequence ID" value="KAF2673444.1"/>
    <property type="molecule type" value="Genomic_DNA"/>
</dbReference>
<dbReference type="PROSITE" id="PS50157">
    <property type="entry name" value="ZINC_FINGER_C2H2_2"/>
    <property type="match status" value="1"/>
</dbReference>
<feature type="compositionally biased region" description="Polar residues" evidence="2">
    <location>
        <begin position="1"/>
        <end position="14"/>
    </location>
</feature>
<evidence type="ECO:0000259" key="3">
    <source>
        <dbReference type="PROSITE" id="PS50157"/>
    </source>
</evidence>
<dbReference type="SUPFAM" id="SSF57667">
    <property type="entry name" value="beta-beta-alpha zinc fingers"/>
    <property type="match status" value="1"/>
</dbReference>
<dbReference type="SMART" id="SM00355">
    <property type="entry name" value="ZnF_C2H2"/>
    <property type="match status" value="2"/>
</dbReference>
<sequence length="96" mass="11147">MTSSALMERNSQTGPHKCERLNPTTGKPCNTVFSRPYDLTRHEDTIHNIRKQKVRCAICQEEKMFSRSDALTRHMRVVHPEIDFPGKHRKRGSRGD</sequence>
<dbReference type="PANTHER" id="PTHR46179">
    <property type="entry name" value="ZINC FINGER PROTEIN"/>
    <property type="match status" value="1"/>
</dbReference>
<dbReference type="AlphaFoldDB" id="A0A6A6UR93"/>
<feature type="compositionally biased region" description="Polar residues" evidence="2">
    <location>
        <begin position="22"/>
        <end position="32"/>
    </location>
</feature>
<keyword evidence="1" id="KW-0863">Zinc-finger</keyword>
<dbReference type="GO" id="GO:0008270">
    <property type="term" value="F:zinc ion binding"/>
    <property type="evidence" value="ECO:0007669"/>
    <property type="project" value="UniProtKB-KW"/>
</dbReference>
<feature type="domain" description="C2H2-type" evidence="3">
    <location>
        <begin position="16"/>
        <end position="52"/>
    </location>
</feature>
<reference evidence="4" key="1">
    <citation type="journal article" date="2020" name="Stud. Mycol.">
        <title>101 Dothideomycetes genomes: a test case for predicting lifestyles and emergence of pathogens.</title>
        <authorList>
            <person name="Haridas S."/>
            <person name="Albert R."/>
            <person name="Binder M."/>
            <person name="Bloem J."/>
            <person name="Labutti K."/>
            <person name="Salamov A."/>
            <person name="Andreopoulos B."/>
            <person name="Baker S."/>
            <person name="Barry K."/>
            <person name="Bills G."/>
            <person name="Bluhm B."/>
            <person name="Cannon C."/>
            <person name="Castanera R."/>
            <person name="Culley D."/>
            <person name="Daum C."/>
            <person name="Ezra D."/>
            <person name="Gonzalez J."/>
            <person name="Henrissat B."/>
            <person name="Kuo A."/>
            <person name="Liang C."/>
            <person name="Lipzen A."/>
            <person name="Lutzoni F."/>
            <person name="Magnuson J."/>
            <person name="Mondo S."/>
            <person name="Nolan M."/>
            <person name="Ohm R."/>
            <person name="Pangilinan J."/>
            <person name="Park H.-J."/>
            <person name="Ramirez L."/>
            <person name="Alfaro M."/>
            <person name="Sun H."/>
            <person name="Tritt A."/>
            <person name="Yoshinaga Y."/>
            <person name="Zwiers L.-H."/>
            <person name="Turgeon B."/>
            <person name="Goodwin S."/>
            <person name="Spatafora J."/>
            <person name="Crous P."/>
            <person name="Grigoriev I."/>
        </authorList>
    </citation>
    <scope>NUCLEOTIDE SEQUENCE</scope>
    <source>
        <strain evidence="4">CBS 115976</strain>
    </source>
</reference>
<gene>
    <name evidence="4" type="ORF">BT63DRAFT_369168</name>
</gene>
<name>A0A6A6UR93_9PEZI</name>
<proteinExistence type="predicted"/>
<organism evidence="4 5">
    <name type="scientific">Microthyrium microscopicum</name>
    <dbReference type="NCBI Taxonomy" id="703497"/>
    <lineage>
        <taxon>Eukaryota</taxon>
        <taxon>Fungi</taxon>
        <taxon>Dikarya</taxon>
        <taxon>Ascomycota</taxon>
        <taxon>Pezizomycotina</taxon>
        <taxon>Dothideomycetes</taxon>
        <taxon>Dothideomycetes incertae sedis</taxon>
        <taxon>Microthyriales</taxon>
        <taxon>Microthyriaceae</taxon>
        <taxon>Microthyrium</taxon>
    </lineage>
</organism>
<evidence type="ECO:0000256" key="1">
    <source>
        <dbReference type="PROSITE-ProRule" id="PRU00042"/>
    </source>
</evidence>
<keyword evidence="5" id="KW-1185">Reference proteome</keyword>
<evidence type="ECO:0000256" key="2">
    <source>
        <dbReference type="SAM" id="MobiDB-lite"/>
    </source>
</evidence>
<dbReference type="Gene3D" id="3.30.160.60">
    <property type="entry name" value="Classic Zinc Finger"/>
    <property type="match status" value="1"/>
</dbReference>
<dbReference type="GO" id="GO:0005634">
    <property type="term" value="C:nucleus"/>
    <property type="evidence" value="ECO:0007669"/>
    <property type="project" value="TreeGrafter"/>
</dbReference>
<dbReference type="OrthoDB" id="7295497at2759"/>
<dbReference type="InterPro" id="IPR036236">
    <property type="entry name" value="Znf_C2H2_sf"/>
</dbReference>
<dbReference type="InterPro" id="IPR051061">
    <property type="entry name" value="Zinc_finger_trans_reg"/>
</dbReference>
<dbReference type="InterPro" id="IPR013087">
    <property type="entry name" value="Znf_C2H2_type"/>
</dbReference>
<feature type="region of interest" description="Disordered" evidence="2">
    <location>
        <begin position="1"/>
        <end position="32"/>
    </location>
</feature>
<accession>A0A6A6UR93</accession>
<keyword evidence="1" id="KW-0862">Zinc</keyword>
<dbReference type="Proteomes" id="UP000799302">
    <property type="component" value="Unassembled WGS sequence"/>
</dbReference>
<evidence type="ECO:0000313" key="4">
    <source>
        <dbReference type="EMBL" id="KAF2673444.1"/>
    </source>
</evidence>
<dbReference type="PANTHER" id="PTHR46179:SF19">
    <property type="entry name" value="C2H2 FINGER DOMAIN TRANSCRIPTION FACTOR (EUROFUNG)-RELATED"/>
    <property type="match status" value="1"/>
</dbReference>
<keyword evidence="1" id="KW-0479">Metal-binding</keyword>
<protein>
    <recommendedName>
        <fullName evidence="3">C2H2-type domain-containing protein</fullName>
    </recommendedName>
</protein>
<evidence type="ECO:0000313" key="5">
    <source>
        <dbReference type="Proteomes" id="UP000799302"/>
    </source>
</evidence>